<proteinExistence type="predicted"/>
<accession>A0A1N7S8D2</accession>
<dbReference type="AlphaFoldDB" id="A0A1N7S8D2"/>
<organism evidence="3 4">
    <name type="scientific">Paraburkholderia ribeironis</name>
    <dbReference type="NCBI Taxonomy" id="1247936"/>
    <lineage>
        <taxon>Bacteria</taxon>
        <taxon>Pseudomonadati</taxon>
        <taxon>Pseudomonadota</taxon>
        <taxon>Betaproteobacteria</taxon>
        <taxon>Burkholderiales</taxon>
        <taxon>Burkholderiaceae</taxon>
        <taxon>Paraburkholderia</taxon>
    </lineage>
</organism>
<sequence length="541" mass="59299">MSSASSMEGKNGDAPDGEMPGSNLKSDIARCEMCISLAARTGVRIPEFMLRAVKTARAELEAAKVSPGTEAAFYNAMAYIVAHAPYPNAKVADDLRHCADVVSHAGLTGKPISRPDIEALSVARQAQKDFTWSATVEVPFYDAMSRITHAVAPVVGETVGAQARRGARRATRNYSISAAALTLFVLVLSCLLFAIRQISDDIQDGIQKNDPIALMMHNQLQAYAAALTKANEHPSGDVLAQMQNSPEADTIKDTLQKFATNNRQLYSDIERTKTISGFFFWVPNSIGKRIFELFGKPWGVNWGMVPSQYAKDCDRAEIADVPDEGFTFFNGVKYGFRLIWPDPPPAADWECTTDSIRHALEIDLPLFDIGIAPDKKNRMIPDDTVKQGFQKIAIYQQIRATANYARDNILTFVGMTTGFILPILYAWLGATAAILRKLRDDTAACLFHPEYSKVANRSHVTTAVIVGISIGLFSELVYGGKELSPLAIAFVAGYASDRFFQFVDRLVQALFPSDISQRLHPAEQQREDPAQPGGAPRPAQS</sequence>
<feature type="transmembrane region" description="Helical" evidence="2">
    <location>
        <begin position="409"/>
        <end position="428"/>
    </location>
</feature>
<keyword evidence="2" id="KW-1133">Transmembrane helix</keyword>
<dbReference type="Proteomes" id="UP000187012">
    <property type="component" value="Unassembled WGS sequence"/>
</dbReference>
<keyword evidence="4" id="KW-1185">Reference proteome</keyword>
<keyword evidence="2" id="KW-0812">Transmembrane</keyword>
<reference evidence="3 4" key="1">
    <citation type="submission" date="2016-12" db="EMBL/GenBank/DDBJ databases">
        <authorList>
            <person name="Song W.-J."/>
            <person name="Kurnit D.M."/>
        </authorList>
    </citation>
    <scope>NUCLEOTIDE SEQUENCE [LARGE SCALE GENOMIC DNA]</scope>
    <source>
        <strain evidence="3 4">STM7296</strain>
    </source>
</reference>
<feature type="compositionally biased region" description="Low complexity" evidence="1">
    <location>
        <begin position="530"/>
        <end position="541"/>
    </location>
</feature>
<feature type="region of interest" description="Disordered" evidence="1">
    <location>
        <begin position="519"/>
        <end position="541"/>
    </location>
</feature>
<keyword evidence="2" id="KW-0472">Membrane</keyword>
<protein>
    <recommendedName>
        <fullName evidence="5">Transmembrane protein</fullName>
    </recommendedName>
</protein>
<evidence type="ECO:0000313" key="3">
    <source>
        <dbReference type="EMBL" id="SIT43266.1"/>
    </source>
</evidence>
<feature type="compositionally biased region" description="Basic and acidic residues" evidence="1">
    <location>
        <begin position="520"/>
        <end position="529"/>
    </location>
</feature>
<evidence type="ECO:0000256" key="1">
    <source>
        <dbReference type="SAM" id="MobiDB-lite"/>
    </source>
</evidence>
<dbReference type="RefSeq" id="WP_143325812.1">
    <property type="nucleotide sequence ID" value="NZ_CYGX02000042.1"/>
</dbReference>
<gene>
    <name evidence="3" type="ORF">BN2475_420024</name>
</gene>
<evidence type="ECO:0000256" key="2">
    <source>
        <dbReference type="SAM" id="Phobius"/>
    </source>
</evidence>
<dbReference type="EMBL" id="CYGX02000042">
    <property type="protein sequence ID" value="SIT43266.1"/>
    <property type="molecule type" value="Genomic_DNA"/>
</dbReference>
<dbReference type="OrthoDB" id="112250at2"/>
<name>A0A1N7S8D2_9BURK</name>
<feature type="region of interest" description="Disordered" evidence="1">
    <location>
        <begin position="1"/>
        <end position="22"/>
    </location>
</feature>
<evidence type="ECO:0000313" key="4">
    <source>
        <dbReference type="Proteomes" id="UP000187012"/>
    </source>
</evidence>
<feature type="transmembrane region" description="Helical" evidence="2">
    <location>
        <begin position="174"/>
        <end position="195"/>
    </location>
</feature>
<evidence type="ECO:0008006" key="5">
    <source>
        <dbReference type="Google" id="ProtNLM"/>
    </source>
</evidence>